<evidence type="ECO:0000256" key="3">
    <source>
        <dbReference type="ARBA" id="ARBA00022793"/>
    </source>
</evidence>
<dbReference type="Proteomes" id="UP000184295">
    <property type="component" value="Unassembled WGS sequence"/>
</dbReference>
<dbReference type="InterPro" id="IPR021115">
    <property type="entry name" value="Pyridoxal-P_BS"/>
</dbReference>
<evidence type="ECO:0000256" key="5">
    <source>
        <dbReference type="ARBA" id="ARBA00023239"/>
    </source>
</evidence>
<proteinExistence type="inferred from homology"/>
<keyword evidence="9" id="KW-1185">Reference proteome</keyword>
<dbReference type="PANTHER" id="PTHR11999">
    <property type="entry name" value="GROUP II PYRIDOXAL-5-PHOSPHATE DECARBOXYLASE"/>
    <property type="match status" value="1"/>
</dbReference>
<comment type="cofactor">
    <cofactor evidence="1 6 7">
        <name>pyridoxal 5'-phosphate</name>
        <dbReference type="ChEBI" id="CHEBI:597326"/>
    </cofactor>
</comment>
<evidence type="ECO:0000256" key="1">
    <source>
        <dbReference type="ARBA" id="ARBA00001933"/>
    </source>
</evidence>
<evidence type="ECO:0000256" key="4">
    <source>
        <dbReference type="ARBA" id="ARBA00022898"/>
    </source>
</evidence>
<dbReference type="GO" id="GO:0030170">
    <property type="term" value="F:pyridoxal phosphate binding"/>
    <property type="evidence" value="ECO:0007669"/>
    <property type="project" value="InterPro"/>
</dbReference>
<sequence>MPYDKMHRLDQSLRELADQVVSYAMERIAMQPPPLDGPKPLEEIQAMYPSNITKEGLGGKEVLKRFVDSYAPATLSSDHPRFLAFVPVAPTKASIMFDLIVSASSICGTSWLEAAGAVYLENEALAWLAEMAGMPKGAGGTFVSGGSAGNLSGLHTGRRTQAEKRGERPNRWAILCSKEAHSSIVSAANVMDVDIFVTGGDERGRLTRNDLEQRWVTLSEEERTQVFAVVATAGTTNAGIVDDLRGAADFAKEKGLWFHVDGAYGGAGLLSDEKRDLYHGVEDADSFVVDPHKWLFAPFDCAALIYRDPIKAVKAHTQEAAYLDDINTMEEWNPASFAYHLTRRTRGLPFWFSLAVNGTDAYKEAVQASIDLAKWTAKEIDARDYLELVMEPELSVVMFKRKNWGPLDYDSWSKAALRDQVGFVLPTTHNGEKVLRFCFVNPTTTEADVSAILDSMAWKPNWT</sequence>
<dbReference type="RefSeq" id="WP_245790295.1">
    <property type="nucleotide sequence ID" value="NZ_FQUL01000009.1"/>
</dbReference>
<evidence type="ECO:0000313" key="9">
    <source>
        <dbReference type="Proteomes" id="UP000184295"/>
    </source>
</evidence>
<reference evidence="9" key="1">
    <citation type="submission" date="2016-11" db="EMBL/GenBank/DDBJ databases">
        <authorList>
            <person name="Varghese N."/>
            <person name="Submissions S."/>
        </authorList>
    </citation>
    <scope>NUCLEOTIDE SEQUENCE [LARGE SCALE GENOMIC DNA]</scope>
    <source>
        <strain evidence="9">DSM 19514</strain>
    </source>
</reference>
<dbReference type="SUPFAM" id="SSF53383">
    <property type="entry name" value="PLP-dependent transferases"/>
    <property type="match status" value="1"/>
</dbReference>
<dbReference type="STRING" id="1121881.SAMN02745225_00910"/>
<dbReference type="EMBL" id="FQUL01000009">
    <property type="protein sequence ID" value="SHE53947.1"/>
    <property type="molecule type" value="Genomic_DNA"/>
</dbReference>
<protein>
    <submittedName>
        <fullName evidence="8">Glutamate or tyrosine decarboxylase</fullName>
    </submittedName>
</protein>
<dbReference type="InterPro" id="IPR015424">
    <property type="entry name" value="PyrdxlP-dep_Trfase"/>
</dbReference>
<keyword evidence="3" id="KW-0210">Decarboxylase</keyword>
<keyword evidence="4 6" id="KW-0663">Pyridoxal phosphate</keyword>
<dbReference type="InterPro" id="IPR010977">
    <property type="entry name" value="Aromatic_deC"/>
</dbReference>
<dbReference type="PANTHER" id="PTHR11999:SF70">
    <property type="entry name" value="MIP05841P"/>
    <property type="match status" value="1"/>
</dbReference>
<dbReference type="Gene3D" id="3.90.1150.10">
    <property type="entry name" value="Aspartate Aminotransferase, domain 1"/>
    <property type="match status" value="1"/>
</dbReference>
<dbReference type="GO" id="GO:0006520">
    <property type="term" value="P:amino acid metabolic process"/>
    <property type="evidence" value="ECO:0007669"/>
    <property type="project" value="InterPro"/>
</dbReference>
<dbReference type="PROSITE" id="PS00392">
    <property type="entry name" value="DDC_GAD_HDC_YDC"/>
    <property type="match status" value="1"/>
</dbReference>
<dbReference type="InterPro" id="IPR015422">
    <property type="entry name" value="PyrdxlP-dep_Trfase_small"/>
</dbReference>
<accession>A0A1M4UBH1</accession>
<evidence type="ECO:0000313" key="8">
    <source>
        <dbReference type="EMBL" id="SHE53947.1"/>
    </source>
</evidence>
<name>A0A1M4UBH1_9ACTN</name>
<dbReference type="GO" id="GO:0004058">
    <property type="term" value="F:aromatic-L-amino-acid decarboxylase activity"/>
    <property type="evidence" value="ECO:0007669"/>
    <property type="project" value="UniProtKB-ARBA"/>
</dbReference>
<keyword evidence="5 7" id="KW-0456">Lyase</keyword>
<dbReference type="Gene3D" id="3.40.640.10">
    <property type="entry name" value="Type I PLP-dependent aspartate aminotransferase-like (Major domain)"/>
    <property type="match status" value="1"/>
</dbReference>
<organism evidence="8 9">
    <name type="scientific">Ferrithrix thermotolerans DSM 19514</name>
    <dbReference type="NCBI Taxonomy" id="1121881"/>
    <lineage>
        <taxon>Bacteria</taxon>
        <taxon>Bacillati</taxon>
        <taxon>Actinomycetota</taxon>
        <taxon>Acidimicrobiia</taxon>
        <taxon>Acidimicrobiales</taxon>
        <taxon>Acidimicrobiaceae</taxon>
        <taxon>Ferrithrix</taxon>
    </lineage>
</organism>
<dbReference type="Gene3D" id="3.90.1150.170">
    <property type="match status" value="1"/>
</dbReference>
<feature type="modified residue" description="N6-(pyridoxal phosphate)lysine" evidence="6">
    <location>
        <position position="293"/>
    </location>
</feature>
<dbReference type="GO" id="GO:0019752">
    <property type="term" value="P:carboxylic acid metabolic process"/>
    <property type="evidence" value="ECO:0007669"/>
    <property type="project" value="InterPro"/>
</dbReference>
<evidence type="ECO:0000256" key="2">
    <source>
        <dbReference type="ARBA" id="ARBA00009533"/>
    </source>
</evidence>
<gene>
    <name evidence="8" type="ORF">SAMN02745225_00910</name>
</gene>
<evidence type="ECO:0000256" key="6">
    <source>
        <dbReference type="PIRSR" id="PIRSR602129-50"/>
    </source>
</evidence>
<evidence type="ECO:0000256" key="7">
    <source>
        <dbReference type="RuleBase" id="RU000382"/>
    </source>
</evidence>
<dbReference type="InterPro" id="IPR015421">
    <property type="entry name" value="PyrdxlP-dep_Trfase_major"/>
</dbReference>
<dbReference type="Pfam" id="PF00282">
    <property type="entry name" value="Pyridoxal_deC"/>
    <property type="match status" value="1"/>
</dbReference>
<comment type="similarity">
    <text evidence="2 7">Belongs to the group II decarboxylase family.</text>
</comment>
<dbReference type="AlphaFoldDB" id="A0A1M4UBH1"/>
<dbReference type="InterPro" id="IPR002129">
    <property type="entry name" value="PyrdxlP-dep_de-COase"/>
</dbReference>
<dbReference type="PRINTS" id="PR00800">
    <property type="entry name" value="YHDCRBOXLASE"/>
</dbReference>